<sequence>MGIYKVLIVDDEYLVRELIKRSIKWEELGLALVGEASGGMEAIDLVEDLNPEIIITDINMPVMDGIKLSENILAKYPQIKIIILSGYDDFEYAKKSISVGVREYILKPIDSTELTNSLLTQVNDIDKEEELRDKMNFMEPYLKERILNDLLFSSVEKDELYKYGLSFKSNMFRLALCRVDRGLGGIYKSRQYVIDTINNYFIDKSDSYCFWASGGYIVLLFHNKHSELENLCQRVINNINRRFNISLTIGISQTLIGIDNISSLYKQSKRGLESRIIGDKNSVILYDDTVALWGYDPIKSNTLLKEFSLSLKSGLLENCKKQIEDLFNLQIMGVGGDLNSLRILSSNIIFIVLQVISDHGIEIESIFGQNKQPYHNLYRLNNIGDINEYLFSLCRKITYEIKDKNCKSCNLLISNVKKFIKENMRNPDLQLTIVAENFHINPSYLSRKFKSECGISFIDFLARLRLEKAIELVQNSDKRSYEIAEEIGISDPHYFSIFFKKKMNMSLSEYKKTLKVK</sequence>
<dbReference type="SMART" id="SM00448">
    <property type="entry name" value="REC"/>
    <property type="match status" value="1"/>
</dbReference>
<evidence type="ECO:0000259" key="9">
    <source>
        <dbReference type="PROSITE" id="PS01124"/>
    </source>
</evidence>
<evidence type="ECO:0000256" key="3">
    <source>
        <dbReference type="ARBA" id="ARBA00022553"/>
    </source>
</evidence>
<dbReference type="SUPFAM" id="SSF52172">
    <property type="entry name" value="CheY-like"/>
    <property type="match status" value="1"/>
</dbReference>
<dbReference type="InterPro" id="IPR018060">
    <property type="entry name" value="HTH_AraC"/>
</dbReference>
<feature type="domain" description="HTH araC/xylS-type" evidence="9">
    <location>
        <begin position="414"/>
        <end position="513"/>
    </location>
</feature>
<evidence type="ECO:0000256" key="2">
    <source>
        <dbReference type="ARBA" id="ARBA00022490"/>
    </source>
</evidence>
<name>A0A5C1QA24_9SPIO</name>
<dbReference type="PANTHER" id="PTHR42713:SF3">
    <property type="entry name" value="TRANSCRIPTIONAL REGULATORY PROTEIN HPTR"/>
    <property type="match status" value="1"/>
</dbReference>
<dbReference type="Gene3D" id="3.40.50.2300">
    <property type="match status" value="1"/>
</dbReference>
<keyword evidence="6" id="KW-0238">DNA-binding</keyword>
<dbReference type="InterPro" id="IPR009057">
    <property type="entry name" value="Homeodomain-like_sf"/>
</dbReference>
<keyword evidence="3 8" id="KW-0597">Phosphoprotein</keyword>
<evidence type="ECO:0000256" key="5">
    <source>
        <dbReference type="ARBA" id="ARBA00023015"/>
    </source>
</evidence>
<dbReference type="AlphaFoldDB" id="A0A5C1QA24"/>
<reference evidence="11 12" key="2">
    <citation type="submission" date="2019-09" db="EMBL/GenBank/DDBJ databases">
        <title>Complete Genome Sequence and Methylome Analysis of free living Spirochaetas.</title>
        <authorList>
            <person name="Leshcheva N."/>
            <person name="Mikheeva N."/>
        </authorList>
    </citation>
    <scope>NUCLEOTIDE SEQUENCE [LARGE SCALE GENOMIC DNA]</scope>
    <source>
        <strain evidence="11 12">P</strain>
    </source>
</reference>
<feature type="modified residue" description="4-aspartylphosphate" evidence="8">
    <location>
        <position position="57"/>
    </location>
</feature>
<dbReference type="InterPro" id="IPR001789">
    <property type="entry name" value="Sig_transdc_resp-reg_receiver"/>
</dbReference>
<protein>
    <submittedName>
        <fullName evidence="11">Response regulator</fullName>
    </submittedName>
</protein>
<dbReference type="CDD" id="cd17536">
    <property type="entry name" value="REC_YesN-like"/>
    <property type="match status" value="1"/>
</dbReference>
<keyword evidence="5" id="KW-0805">Transcription regulation</keyword>
<dbReference type="SMART" id="SM00342">
    <property type="entry name" value="HTH_ARAC"/>
    <property type="match status" value="1"/>
</dbReference>
<dbReference type="EMBL" id="CP035807">
    <property type="protein sequence ID" value="QEN04915.1"/>
    <property type="molecule type" value="Genomic_DNA"/>
</dbReference>
<dbReference type="Gene3D" id="1.10.10.60">
    <property type="entry name" value="Homeodomain-like"/>
    <property type="match status" value="2"/>
</dbReference>
<dbReference type="RefSeq" id="WP_149568156.1">
    <property type="nucleotide sequence ID" value="NZ_CP035807.1"/>
</dbReference>
<evidence type="ECO:0000256" key="6">
    <source>
        <dbReference type="ARBA" id="ARBA00023125"/>
    </source>
</evidence>
<feature type="domain" description="Response regulatory" evidence="10">
    <location>
        <begin position="5"/>
        <end position="122"/>
    </location>
</feature>
<dbReference type="GO" id="GO:0000160">
    <property type="term" value="P:phosphorelay signal transduction system"/>
    <property type="evidence" value="ECO:0007669"/>
    <property type="project" value="UniProtKB-KW"/>
</dbReference>
<evidence type="ECO:0000256" key="8">
    <source>
        <dbReference type="PROSITE-ProRule" id="PRU00169"/>
    </source>
</evidence>
<keyword evidence="12" id="KW-1185">Reference proteome</keyword>
<organism evidence="11 12">
    <name type="scientific">Thiospirochaeta perfilievii</name>
    <dbReference type="NCBI Taxonomy" id="252967"/>
    <lineage>
        <taxon>Bacteria</taxon>
        <taxon>Pseudomonadati</taxon>
        <taxon>Spirochaetota</taxon>
        <taxon>Spirochaetia</taxon>
        <taxon>Spirochaetales</taxon>
        <taxon>Spirochaetaceae</taxon>
        <taxon>Thiospirochaeta</taxon>
    </lineage>
</organism>
<dbReference type="PANTHER" id="PTHR42713">
    <property type="entry name" value="HISTIDINE KINASE-RELATED"/>
    <property type="match status" value="1"/>
</dbReference>
<dbReference type="GO" id="GO:0005737">
    <property type="term" value="C:cytoplasm"/>
    <property type="evidence" value="ECO:0007669"/>
    <property type="project" value="UniProtKB-SubCell"/>
</dbReference>
<gene>
    <name evidence="11" type="ORF">EW093_09415</name>
</gene>
<comment type="subcellular location">
    <subcellularLocation>
        <location evidence="1">Cytoplasm</location>
    </subcellularLocation>
</comment>
<dbReference type="KEGG" id="sper:EW093_09415"/>
<dbReference type="Pfam" id="PF12833">
    <property type="entry name" value="HTH_18"/>
    <property type="match status" value="1"/>
</dbReference>
<evidence type="ECO:0000256" key="4">
    <source>
        <dbReference type="ARBA" id="ARBA00023012"/>
    </source>
</evidence>
<evidence type="ECO:0000256" key="7">
    <source>
        <dbReference type="ARBA" id="ARBA00023163"/>
    </source>
</evidence>
<evidence type="ECO:0000256" key="1">
    <source>
        <dbReference type="ARBA" id="ARBA00004496"/>
    </source>
</evidence>
<keyword evidence="2" id="KW-0963">Cytoplasm</keyword>
<accession>A0A5C1QA24</accession>
<proteinExistence type="predicted"/>
<dbReference type="SUPFAM" id="SSF46689">
    <property type="entry name" value="Homeodomain-like"/>
    <property type="match status" value="1"/>
</dbReference>
<dbReference type="Pfam" id="PF00072">
    <property type="entry name" value="Response_reg"/>
    <property type="match status" value="1"/>
</dbReference>
<evidence type="ECO:0000259" key="10">
    <source>
        <dbReference type="PROSITE" id="PS50110"/>
    </source>
</evidence>
<dbReference type="Proteomes" id="UP000323824">
    <property type="component" value="Chromosome"/>
</dbReference>
<dbReference type="InterPro" id="IPR051552">
    <property type="entry name" value="HptR"/>
</dbReference>
<dbReference type="PROSITE" id="PS50110">
    <property type="entry name" value="RESPONSE_REGULATORY"/>
    <property type="match status" value="1"/>
</dbReference>
<dbReference type="GO" id="GO:0003700">
    <property type="term" value="F:DNA-binding transcription factor activity"/>
    <property type="evidence" value="ECO:0007669"/>
    <property type="project" value="InterPro"/>
</dbReference>
<reference evidence="11 12" key="1">
    <citation type="submission" date="2019-02" db="EMBL/GenBank/DDBJ databases">
        <authorList>
            <person name="Fomenkov A."/>
            <person name="Dubinina G."/>
            <person name="Grabovich M."/>
            <person name="Vincze T."/>
            <person name="Roberts R.J."/>
        </authorList>
    </citation>
    <scope>NUCLEOTIDE SEQUENCE [LARGE SCALE GENOMIC DNA]</scope>
    <source>
        <strain evidence="11 12">P</strain>
    </source>
</reference>
<keyword evidence="4" id="KW-0902">Two-component regulatory system</keyword>
<dbReference type="InterPro" id="IPR011006">
    <property type="entry name" value="CheY-like_superfamily"/>
</dbReference>
<evidence type="ECO:0000313" key="11">
    <source>
        <dbReference type="EMBL" id="QEN04915.1"/>
    </source>
</evidence>
<keyword evidence="7" id="KW-0804">Transcription</keyword>
<evidence type="ECO:0000313" key="12">
    <source>
        <dbReference type="Proteomes" id="UP000323824"/>
    </source>
</evidence>
<dbReference type="GO" id="GO:0043565">
    <property type="term" value="F:sequence-specific DNA binding"/>
    <property type="evidence" value="ECO:0007669"/>
    <property type="project" value="InterPro"/>
</dbReference>
<dbReference type="OrthoDB" id="327083at2"/>
<dbReference type="PROSITE" id="PS01124">
    <property type="entry name" value="HTH_ARAC_FAMILY_2"/>
    <property type="match status" value="1"/>
</dbReference>